<accession>A0A1Q4P5J0</accession>
<dbReference type="PRINTS" id="PR00455">
    <property type="entry name" value="HTHTETR"/>
</dbReference>
<name>A0A1Q4P5J0_SERMA</name>
<dbReference type="EMBL" id="MJAO01000002">
    <property type="protein sequence ID" value="OKB68405.1"/>
    <property type="molecule type" value="Genomic_DNA"/>
</dbReference>
<evidence type="ECO:0000313" key="7">
    <source>
        <dbReference type="Proteomes" id="UP000185770"/>
    </source>
</evidence>
<proteinExistence type="predicted"/>
<dbReference type="PANTHER" id="PTHR30055:SF234">
    <property type="entry name" value="HTH-TYPE TRANSCRIPTIONAL REGULATOR BETI"/>
    <property type="match status" value="1"/>
</dbReference>
<comment type="caution">
    <text evidence="6">The sequence shown here is derived from an EMBL/GenBank/DDBJ whole genome shotgun (WGS) entry which is preliminary data.</text>
</comment>
<dbReference type="GO" id="GO:0003700">
    <property type="term" value="F:DNA-binding transcription factor activity"/>
    <property type="evidence" value="ECO:0007669"/>
    <property type="project" value="TreeGrafter"/>
</dbReference>
<dbReference type="RefSeq" id="WP_073529048.1">
    <property type="nucleotide sequence ID" value="NZ_MJAO01000002.1"/>
</dbReference>
<feature type="domain" description="HTH tetR-type" evidence="5">
    <location>
        <begin position="15"/>
        <end position="75"/>
    </location>
</feature>
<keyword evidence="1" id="KW-0805">Transcription regulation</keyword>
<dbReference type="InterPro" id="IPR001647">
    <property type="entry name" value="HTH_TetR"/>
</dbReference>
<evidence type="ECO:0000256" key="3">
    <source>
        <dbReference type="ARBA" id="ARBA00023163"/>
    </source>
</evidence>
<keyword evidence="3" id="KW-0804">Transcription</keyword>
<dbReference type="AlphaFoldDB" id="A0A1Q4P5J0"/>
<evidence type="ECO:0000259" key="5">
    <source>
        <dbReference type="PROSITE" id="PS50977"/>
    </source>
</evidence>
<evidence type="ECO:0000256" key="4">
    <source>
        <dbReference type="PROSITE-ProRule" id="PRU00335"/>
    </source>
</evidence>
<keyword evidence="2 4" id="KW-0238">DNA-binding</keyword>
<sequence>MKTTNKRLTREESQRQTRERLIETARQLFIASGYGAASIRDIAAQAGYSQGAFYSNFASKEELLLLLLQRHMQAEADQLAGLTQHDARTPAQVLAALDAWAATLNLDVDWGMLSVELQLQAQRSPTFAAEYKKVWQRHQTALASVLGALFQRLDKTPPAAPDALAAAFMAMAHGLALQKATHGGEPYGKILMVFLRGLLSTAQK</sequence>
<dbReference type="Proteomes" id="UP000185770">
    <property type="component" value="Unassembled WGS sequence"/>
</dbReference>
<dbReference type="GO" id="GO:0000976">
    <property type="term" value="F:transcription cis-regulatory region binding"/>
    <property type="evidence" value="ECO:0007669"/>
    <property type="project" value="TreeGrafter"/>
</dbReference>
<evidence type="ECO:0000313" key="6">
    <source>
        <dbReference type="EMBL" id="OKB68405.1"/>
    </source>
</evidence>
<protein>
    <submittedName>
        <fullName evidence="6">TetR family transcriptional regulator</fullName>
    </submittedName>
</protein>
<organism evidence="6 7">
    <name type="scientific">Serratia marcescens</name>
    <dbReference type="NCBI Taxonomy" id="615"/>
    <lineage>
        <taxon>Bacteria</taxon>
        <taxon>Pseudomonadati</taxon>
        <taxon>Pseudomonadota</taxon>
        <taxon>Gammaproteobacteria</taxon>
        <taxon>Enterobacterales</taxon>
        <taxon>Yersiniaceae</taxon>
        <taxon>Serratia</taxon>
    </lineage>
</organism>
<dbReference type="PANTHER" id="PTHR30055">
    <property type="entry name" value="HTH-TYPE TRANSCRIPTIONAL REGULATOR RUTR"/>
    <property type="match status" value="1"/>
</dbReference>
<feature type="DNA-binding region" description="H-T-H motif" evidence="4">
    <location>
        <begin position="38"/>
        <end position="57"/>
    </location>
</feature>
<dbReference type="InterPro" id="IPR009057">
    <property type="entry name" value="Homeodomain-like_sf"/>
</dbReference>
<dbReference type="SUPFAM" id="SSF46689">
    <property type="entry name" value="Homeodomain-like"/>
    <property type="match status" value="1"/>
</dbReference>
<gene>
    <name evidence="6" type="ORF">BHU62_02770</name>
</gene>
<reference evidence="6 7" key="1">
    <citation type="submission" date="2016-09" db="EMBL/GenBank/DDBJ databases">
        <title>Serratia marcescens MSU-97 and epiphytic antimycotic-producing bacteria.</title>
        <authorList>
            <person name="Matilla M.A."/>
        </authorList>
    </citation>
    <scope>NUCLEOTIDE SEQUENCE [LARGE SCALE GENOMIC DNA]</scope>
    <source>
        <strain evidence="6 7">MSU-97</strain>
    </source>
</reference>
<dbReference type="InterPro" id="IPR050109">
    <property type="entry name" value="HTH-type_TetR-like_transc_reg"/>
</dbReference>
<evidence type="ECO:0000256" key="1">
    <source>
        <dbReference type="ARBA" id="ARBA00023015"/>
    </source>
</evidence>
<dbReference type="PROSITE" id="PS50977">
    <property type="entry name" value="HTH_TETR_2"/>
    <property type="match status" value="1"/>
</dbReference>
<evidence type="ECO:0000256" key="2">
    <source>
        <dbReference type="ARBA" id="ARBA00023125"/>
    </source>
</evidence>
<dbReference type="SUPFAM" id="SSF48498">
    <property type="entry name" value="Tetracyclin repressor-like, C-terminal domain"/>
    <property type="match status" value="1"/>
</dbReference>
<dbReference type="Pfam" id="PF00440">
    <property type="entry name" value="TetR_N"/>
    <property type="match status" value="1"/>
</dbReference>
<dbReference type="OrthoDB" id="5816932at2"/>
<dbReference type="InterPro" id="IPR036271">
    <property type="entry name" value="Tet_transcr_reg_TetR-rel_C_sf"/>
</dbReference>
<dbReference type="Gene3D" id="1.10.357.10">
    <property type="entry name" value="Tetracycline Repressor, domain 2"/>
    <property type="match status" value="1"/>
</dbReference>